<evidence type="ECO:0000313" key="2">
    <source>
        <dbReference type="Proteomes" id="UP000295680"/>
    </source>
</evidence>
<proteinExistence type="predicted"/>
<protein>
    <submittedName>
        <fullName evidence="1">Uncharacterized protein</fullName>
    </submittedName>
</protein>
<evidence type="ECO:0000313" key="1">
    <source>
        <dbReference type="EMBL" id="TCO58331.1"/>
    </source>
</evidence>
<dbReference type="AlphaFoldDB" id="A0A4R2JF32"/>
<reference evidence="1 2" key="1">
    <citation type="submission" date="2019-03" db="EMBL/GenBank/DDBJ databases">
        <title>Genomic Encyclopedia of Type Strains, Phase IV (KMG-IV): sequencing the most valuable type-strain genomes for metagenomic binning, comparative biology and taxonomic classification.</title>
        <authorList>
            <person name="Goeker M."/>
        </authorList>
    </citation>
    <scope>NUCLEOTIDE SEQUENCE [LARGE SCALE GENOMIC DNA]</scope>
    <source>
        <strain evidence="1 2">DSM 45934</strain>
    </source>
</reference>
<dbReference type="EMBL" id="SLWS01000005">
    <property type="protein sequence ID" value="TCO58331.1"/>
    <property type="molecule type" value="Genomic_DNA"/>
</dbReference>
<dbReference type="Proteomes" id="UP000295680">
    <property type="component" value="Unassembled WGS sequence"/>
</dbReference>
<comment type="caution">
    <text evidence="1">The sequence shown here is derived from an EMBL/GenBank/DDBJ whole genome shotgun (WGS) entry which is preliminary data.</text>
</comment>
<gene>
    <name evidence="1" type="ORF">EV192_105396</name>
</gene>
<sequence length="49" mass="5364">MAGKSRPAYEAMRTNGYLGADGVTGQTWMISGHRVVVLATLRAHLQDEF</sequence>
<organism evidence="1 2">
    <name type="scientific">Actinocrispum wychmicini</name>
    <dbReference type="NCBI Taxonomy" id="1213861"/>
    <lineage>
        <taxon>Bacteria</taxon>
        <taxon>Bacillati</taxon>
        <taxon>Actinomycetota</taxon>
        <taxon>Actinomycetes</taxon>
        <taxon>Pseudonocardiales</taxon>
        <taxon>Pseudonocardiaceae</taxon>
        <taxon>Actinocrispum</taxon>
    </lineage>
</organism>
<name>A0A4R2JF32_9PSEU</name>
<accession>A0A4R2JF32</accession>
<keyword evidence="2" id="KW-1185">Reference proteome</keyword>